<evidence type="ECO:0000256" key="4">
    <source>
        <dbReference type="ARBA" id="ARBA00022554"/>
    </source>
</evidence>
<accession>A0A7G3ZIW8</accession>
<feature type="domain" description="Dipeptidylpeptidase IV N-terminal" evidence="15">
    <location>
        <begin position="161"/>
        <end position="523"/>
    </location>
</feature>
<dbReference type="InterPro" id="IPR002469">
    <property type="entry name" value="Peptidase_S9B_N"/>
</dbReference>
<proteinExistence type="inferred from homology"/>
<feature type="region of interest" description="Disordered" evidence="13">
    <location>
        <begin position="60"/>
        <end position="79"/>
    </location>
</feature>
<keyword evidence="11" id="KW-0472">Membrane</keyword>
<keyword evidence="12" id="KW-0325">Glycoprotein</keyword>
<keyword evidence="10" id="KW-1133">Transmembrane helix</keyword>
<evidence type="ECO:0000256" key="11">
    <source>
        <dbReference type="ARBA" id="ARBA00023136"/>
    </source>
</evidence>
<evidence type="ECO:0008006" key="18">
    <source>
        <dbReference type="Google" id="ProtNLM"/>
    </source>
</evidence>
<keyword evidence="8" id="KW-0720">Serine protease</keyword>
<keyword evidence="6" id="KW-0812">Transmembrane</keyword>
<comment type="similarity">
    <text evidence="2">Belongs to the peptidase S9B family.</text>
</comment>
<dbReference type="SUPFAM" id="SSF53474">
    <property type="entry name" value="alpha/beta-Hydrolases"/>
    <property type="match status" value="1"/>
</dbReference>
<evidence type="ECO:0000256" key="8">
    <source>
        <dbReference type="ARBA" id="ARBA00022825"/>
    </source>
</evidence>
<keyword evidence="7" id="KW-0378">Hydrolase</keyword>
<feature type="domain" description="Peptidase S9 prolyl oligopeptidase catalytic" evidence="14">
    <location>
        <begin position="628"/>
        <end position="824"/>
    </location>
</feature>
<evidence type="ECO:0000313" key="17">
    <source>
        <dbReference type="Proteomes" id="UP000515788"/>
    </source>
</evidence>
<dbReference type="InterPro" id="IPR001375">
    <property type="entry name" value="Peptidase_S9_cat"/>
</dbReference>
<sequence length="833" mass="94438">METNDENREDRDVERIPDETFRHRNGNKWERLLKPGVILVLLVWGSVLLAKTISNLERCNNNGEDVDSGYRVPNSSHTEDGSLKVSLRNVRNGTFVPSLKSLQWISTPDSHVADKGLFSTVSNETHVVRSVFDEGFSQVLLEGNSFKFEGESYKVDLLVTSPDLTRLLIRTETVSNWRHSTFGSYFVYNNATSQFDKIGDNLSLAIWSPNSVDIAYVQDNDIYIYSCKDRRTVRRVTDDGSSQVFNGRPDWVYEEEVLEDDRALWWSPKGDYFAFYKIDETAVGEFVIPYYVQSDEDVYSQLRSIKYPKSGTPNPKVGLWIYDLKDGYAYSVDLGYDEKDPESSLLVTEVTWVGESKLITKTTDRSSDTLTVFFVNVSTRSSEQVRKTSSDGGWWEITHNTLYVPQNVSSGRHSDGYVDVMPINGFNHLVYFSPANDTEPRALTEGKWEVVNGPAAFDYEMNIVYFFGTKKSSTERHLYAVNLAEPKKLIEVTDTSKSGVYDASFSAGGRFALITYKGPGIPYQKIVDLRSLKTDKVVAGNVIGKTLYYLEKNQELKEVLRKYAVPCKKFQELNLGADDNGDDVVVNSYEILPNDFNETKKDYYPVFFYAYGGPNSQQVLQNFAIGFNEVIASQLDAIVVVVDGRGTGLKGTHFRSLVRDRLGDYEARDQISAAAQYGARSYVDADKISLFGWSYGGYLTLKTLEKDAGTHFKYGMAVAPVTDWRFYDSVYTERYMHTPQENPEGYEMASVANVTAIAHAKRFLLMHGTGDDNVHFQNSLKFLDLLDLHSVENYDVQVFPDSDHSIRYHNANTIVYDKLLSWAKLAYTGQFID</sequence>
<dbReference type="FunFam" id="3.40.50.1820:FF:000003">
    <property type="entry name" value="Dipeptidyl peptidase 4"/>
    <property type="match status" value="1"/>
</dbReference>
<dbReference type="GO" id="GO:0008239">
    <property type="term" value="F:dipeptidyl-peptidase activity"/>
    <property type="evidence" value="ECO:0007669"/>
    <property type="project" value="TreeGrafter"/>
</dbReference>
<dbReference type="Gene3D" id="2.140.10.30">
    <property type="entry name" value="Dipeptidylpeptidase IV, N-terminal domain"/>
    <property type="match status" value="1"/>
</dbReference>
<gene>
    <name evidence="16" type="ORF">HG536_0E03650</name>
</gene>
<evidence type="ECO:0000256" key="3">
    <source>
        <dbReference type="ARBA" id="ARBA00022438"/>
    </source>
</evidence>
<dbReference type="GO" id="GO:0004252">
    <property type="term" value="F:serine-type endopeptidase activity"/>
    <property type="evidence" value="ECO:0007669"/>
    <property type="project" value="InterPro"/>
</dbReference>
<evidence type="ECO:0000256" key="1">
    <source>
        <dbReference type="ARBA" id="ARBA00004576"/>
    </source>
</evidence>
<dbReference type="PROSITE" id="PS00708">
    <property type="entry name" value="PRO_ENDOPEP_SER"/>
    <property type="match status" value="1"/>
</dbReference>
<dbReference type="PANTHER" id="PTHR11731">
    <property type="entry name" value="PROTEASE FAMILY S9B,C DIPEPTIDYL-PEPTIDASE IV-RELATED"/>
    <property type="match status" value="1"/>
</dbReference>
<keyword evidence="9" id="KW-0735">Signal-anchor</keyword>
<dbReference type="Proteomes" id="UP000515788">
    <property type="component" value="Chromosome 5"/>
</dbReference>
<keyword evidence="4" id="KW-0926">Vacuole</keyword>
<evidence type="ECO:0000256" key="10">
    <source>
        <dbReference type="ARBA" id="ARBA00022989"/>
    </source>
</evidence>
<dbReference type="Pfam" id="PF00326">
    <property type="entry name" value="Peptidase_S9"/>
    <property type="match status" value="1"/>
</dbReference>
<comment type="subcellular location">
    <subcellularLocation>
        <location evidence="1">Vacuole membrane</location>
        <topology evidence="1">Single-pass type II membrane protein</topology>
    </subcellularLocation>
</comment>
<evidence type="ECO:0000259" key="15">
    <source>
        <dbReference type="Pfam" id="PF00930"/>
    </source>
</evidence>
<dbReference type="Pfam" id="PF00930">
    <property type="entry name" value="DPPIV_N"/>
    <property type="match status" value="1"/>
</dbReference>
<evidence type="ECO:0000256" key="5">
    <source>
        <dbReference type="ARBA" id="ARBA00022670"/>
    </source>
</evidence>
<evidence type="ECO:0000256" key="12">
    <source>
        <dbReference type="ARBA" id="ARBA00023180"/>
    </source>
</evidence>
<protein>
    <recommendedName>
        <fullName evidence="18">Dipeptidyl aminopeptidase B</fullName>
    </recommendedName>
</protein>
<evidence type="ECO:0000256" key="9">
    <source>
        <dbReference type="ARBA" id="ARBA00022968"/>
    </source>
</evidence>
<dbReference type="InterPro" id="IPR002471">
    <property type="entry name" value="Pept_S9_AS"/>
</dbReference>
<dbReference type="SUPFAM" id="SSF82171">
    <property type="entry name" value="DPP6 N-terminal domain-like"/>
    <property type="match status" value="1"/>
</dbReference>
<evidence type="ECO:0000256" key="6">
    <source>
        <dbReference type="ARBA" id="ARBA00022692"/>
    </source>
</evidence>
<dbReference type="GO" id="GO:0004177">
    <property type="term" value="F:aminopeptidase activity"/>
    <property type="evidence" value="ECO:0007669"/>
    <property type="project" value="UniProtKB-KW"/>
</dbReference>
<dbReference type="InterPro" id="IPR050278">
    <property type="entry name" value="Serine_Prot_S9B/DPPIV"/>
</dbReference>
<dbReference type="OrthoDB" id="16520at2759"/>
<evidence type="ECO:0000259" key="14">
    <source>
        <dbReference type="Pfam" id="PF00326"/>
    </source>
</evidence>
<keyword evidence="3" id="KW-0031">Aminopeptidase</keyword>
<organism evidence="16 17">
    <name type="scientific">Torulaspora globosa</name>
    <dbReference type="NCBI Taxonomy" id="48254"/>
    <lineage>
        <taxon>Eukaryota</taxon>
        <taxon>Fungi</taxon>
        <taxon>Dikarya</taxon>
        <taxon>Ascomycota</taxon>
        <taxon>Saccharomycotina</taxon>
        <taxon>Saccharomycetes</taxon>
        <taxon>Saccharomycetales</taxon>
        <taxon>Saccharomycetaceae</taxon>
        <taxon>Torulaspora</taxon>
    </lineage>
</organism>
<dbReference type="EMBL" id="CP059250">
    <property type="protein sequence ID" value="QLL33454.1"/>
    <property type="molecule type" value="Genomic_DNA"/>
</dbReference>
<evidence type="ECO:0000256" key="13">
    <source>
        <dbReference type="SAM" id="MobiDB-lite"/>
    </source>
</evidence>
<dbReference type="Gene3D" id="3.40.50.1820">
    <property type="entry name" value="alpha/beta hydrolase"/>
    <property type="match status" value="1"/>
</dbReference>
<dbReference type="AlphaFoldDB" id="A0A7G3ZIW8"/>
<reference evidence="16 17" key="1">
    <citation type="submission" date="2020-06" db="EMBL/GenBank/DDBJ databases">
        <title>The yeast mating-type switching endonuclease HO is a domesticated member of an unorthodox homing genetic element family.</title>
        <authorList>
            <person name="Coughlan A.Y."/>
            <person name="Lombardi L."/>
            <person name="Braun-Galleani S."/>
            <person name="Martos A.R."/>
            <person name="Galeote V."/>
            <person name="Bigey F."/>
            <person name="Dequin S."/>
            <person name="Byrne K.P."/>
            <person name="Wolfe K.H."/>
        </authorList>
    </citation>
    <scope>NUCLEOTIDE SEQUENCE [LARGE SCALE GENOMIC DNA]</scope>
    <source>
        <strain evidence="16 17">CBS764</strain>
    </source>
</reference>
<dbReference type="GO" id="GO:0006508">
    <property type="term" value="P:proteolysis"/>
    <property type="evidence" value="ECO:0007669"/>
    <property type="project" value="UniProtKB-KW"/>
</dbReference>
<dbReference type="GO" id="GO:0005886">
    <property type="term" value="C:plasma membrane"/>
    <property type="evidence" value="ECO:0007669"/>
    <property type="project" value="TreeGrafter"/>
</dbReference>
<dbReference type="PANTHER" id="PTHR11731:SF200">
    <property type="entry name" value="DIPEPTIDYL PEPTIDASE 10, ISOFORM B"/>
    <property type="match status" value="1"/>
</dbReference>
<dbReference type="GeneID" id="59326650"/>
<evidence type="ECO:0000256" key="7">
    <source>
        <dbReference type="ARBA" id="ARBA00022801"/>
    </source>
</evidence>
<dbReference type="KEGG" id="tgb:HG536_0E03650"/>
<evidence type="ECO:0000313" key="16">
    <source>
        <dbReference type="EMBL" id="QLL33454.1"/>
    </source>
</evidence>
<dbReference type="GO" id="GO:0005774">
    <property type="term" value="C:vacuolar membrane"/>
    <property type="evidence" value="ECO:0007669"/>
    <property type="project" value="UniProtKB-SubCell"/>
</dbReference>
<keyword evidence="17" id="KW-1185">Reference proteome</keyword>
<evidence type="ECO:0000256" key="2">
    <source>
        <dbReference type="ARBA" id="ARBA00006150"/>
    </source>
</evidence>
<dbReference type="RefSeq" id="XP_037140128.1">
    <property type="nucleotide sequence ID" value="XM_037284232.1"/>
</dbReference>
<dbReference type="InterPro" id="IPR029058">
    <property type="entry name" value="AB_hydrolase_fold"/>
</dbReference>
<keyword evidence="5" id="KW-0645">Protease</keyword>
<name>A0A7G3ZIW8_9SACH</name>